<organism evidence="15 16">
    <name type="scientific">Candidatus Phytoplasma melaleucae</name>
    <dbReference type="NCBI Taxonomy" id="2982630"/>
    <lineage>
        <taxon>Bacteria</taxon>
        <taxon>Bacillati</taxon>
        <taxon>Mycoplasmatota</taxon>
        <taxon>Mollicutes</taxon>
        <taxon>Acholeplasmatales</taxon>
        <taxon>Acholeplasmataceae</taxon>
        <taxon>Candidatus Phytoplasma</taxon>
    </lineage>
</organism>
<evidence type="ECO:0000256" key="2">
    <source>
        <dbReference type="ARBA" id="ARBA00001946"/>
    </source>
</evidence>
<dbReference type="InterPro" id="IPR036397">
    <property type="entry name" value="RNaseH_sf"/>
</dbReference>
<evidence type="ECO:0000313" key="16">
    <source>
        <dbReference type="Proteomes" id="UP001172036"/>
    </source>
</evidence>
<dbReference type="Gene3D" id="3.30.420.10">
    <property type="entry name" value="Ribonuclease H-like superfamily/Ribonuclease H"/>
    <property type="match status" value="1"/>
</dbReference>
<evidence type="ECO:0000256" key="13">
    <source>
        <dbReference type="RuleBase" id="RU003515"/>
    </source>
</evidence>
<protein>
    <recommendedName>
        <fullName evidence="13">Ribonuclease</fullName>
        <ecNumber evidence="13">3.1.26.4</ecNumber>
    </recommendedName>
</protein>
<dbReference type="Proteomes" id="UP001172036">
    <property type="component" value="Unassembled WGS sequence"/>
</dbReference>
<evidence type="ECO:0000256" key="4">
    <source>
        <dbReference type="ARBA" id="ARBA00004496"/>
    </source>
</evidence>
<dbReference type="PROSITE" id="PS51975">
    <property type="entry name" value="RNASE_H_2"/>
    <property type="match status" value="1"/>
</dbReference>
<dbReference type="NCBIfam" id="TIGR00716">
    <property type="entry name" value="rnhC"/>
    <property type="match status" value="1"/>
</dbReference>
<sequence>MTTYCTLKLNLCQIQKIKYSYKEFLVDNSFSDKIICLIKKNKITITCFYTGTCLLQGVNIQPEIENLQNLLNMSFNFHSARSFHNPQQNQNDNIGSDESGTGDVFGPITVCCAFVTAKNAIFLKQKKIQDSKKLSKKKIFETAPIIMEKIPYCCEILSPLDYNCLIKIHNIKKILALLHNRIILKLLKKINQKVPVVLDQFIAPVNYFHYLRNTEQVHREIIFQTQAESTYLSVAAASIIARYLFLREINKLGNLMNINLKLGATKQVNEQIFFIYSNKGVNILKKISKCNFKNVKDNYKIKF</sequence>
<evidence type="ECO:0000256" key="12">
    <source>
        <dbReference type="PROSITE-ProRule" id="PRU01319"/>
    </source>
</evidence>
<dbReference type="Gene3D" id="3.30.310.10">
    <property type="entry name" value="TATA-Binding Protein"/>
    <property type="match status" value="1"/>
</dbReference>
<keyword evidence="10 12" id="KW-0378">Hydrolase</keyword>
<dbReference type="InterPro" id="IPR012295">
    <property type="entry name" value="TBP_dom_sf"/>
</dbReference>
<evidence type="ECO:0000256" key="11">
    <source>
        <dbReference type="ARBA" id="ARBA00022842"/>
    </source>
</evidence>
<comment type="similarity">
    <text evidence="5">Belongs to the RNase HII family. RnhC subfamily.</text>
</comment>
<keyword evidence="6" id="KW-0963">Cytoplasm</keyword>
<dbReference type="CDD" id="cd06590">
    <property type="entry name" value="RNase_HII_bacteria_HIII_like"/>
    <property type="match status" value="1"/>
</dbReference>
<dbReference type="InterPro" id="IPR004641">
    <property type="entry name" value="RNase_HIII"/>
</dbReference>
<dbReference type="RefSeq" id="WP_304515416.1">
    <property type="nucleotide sequence ID" value="NZ_JAOSID010000008.1"/>
</dbReference>
<feature type="domain" description="RNase H type-2" evidence="14">
    <location>
        <begin position="91"/>
        <end position="303"/>
    </location>
</feature>
<gene>
    <name evidence="15" type="primary">rnhC</name>
    <name evidence="15" type="ORF">OC680_01820</name>
</gene>
<dbReference type="PANTHER" id="PTHR10954">
    <property type="entry name" value="RIBONUCLEASE H2 SUBUNIT A"/>
    <property type="match status" value="1"/>
</dbReference>
<dbReference type="InterPro" id="IPR012337">
    <property type="entry name" value="RNaseH-like_sf"/>
</dbReference>
<feature type="binding site" evidence="12">
    <location>
        <position position="199"/>
    </location>
    <ligand>
        <name>a divalent metal cation</name>
        <dbReference type="ChEBI" id="CHEBI:60240"/>
    </ligand>
</feature>
<dbReference type="InterPro" id="IPR001352">
    <property type="entry name" value="RNase_HII/HIII"/>
</dbReference>
<keyword evidence="7 12" id="KW-0540">Nuclease</keyword>
<proteinExistence type="inferred from homology"/>
<dbReference type="PIRSF" id="PIRSF037748">
    <property type="entry name" value="RnhC"/>
    <property type="match status" value="1"/>
</dbReference>
<evidence type="ECO:0000256" key="3">
    <source>
        <dbReference type="ARBA" id="ARBA00004065"/>
    </source>
</evidence>
<keyword evidence="9 12" id="KW-0255">Endonuclease</keyword>
<comment type="function">
    <text evidence="3 13">Endonuclease that specifically degrades the RNA of RNA-DNA hybrids.</text>
</comment>
<comment type="cofactor">
    <cofactor evidence="2">
        <name>Mg(2+)</name>
        <dbReference type="ChEBI" id="CHEBI:18420"/>
    </cofactor>
</comment>
<name>A0ABT9DDW5_9MOLU</name>
<evidence type="ECO:0000256" key="5">
    <source>
        <dbReference type="ARBA" id="ARBA00008378"/>
    </source>
</evidence>
<evidence type="ECO:0000313" key="15">
    <source>
        <dbReference type="EMBL" id="MDO8168211.1"/>
    </source>
</evidence>
<keyword evidence="8 12" id="KW-0479">Metal-binding</keyword>
<dbReference type="EMBL" id="JAOSID010000008">
    <property type="protein sequence ID" value="MDO8168211.1"/>
    <property type="molecule type" value="Genomic_DNA"/>
</dbReference>
<dbReference type="EC" id="3.1.26.4" evidence="13"/>
<reference evidence="15 16" key="1">
    <citation type="journal article" date="2023" name="Int. J. Syst. Evol. Microbiol.">
        <title>The observation of taxonomic boundaries for the 16SrII and 16SrXXV phytoplasmas using genome-based delimitation.</title>
        <authorList>
            <person name="Rodrigues Jardim B."/>
            <person name="Tran-Nguyen L.T.T."/>
            <person name="Gambley C."/>
            <person name="Al-Sadi A.M."/>
            <person name="Al-Subhi A.M."/>
            <person name="Foissac X."/>
            <person name="Salar P."/>
            <person name="Cai H."/>
            <person name="Yang J.Y."/>
            <person name="Davis R."/>
            <person name="Jones L."/>
            <person name="Rodoni B."/>
            <person name="Constable F.E."/>
        </authorList>
    </citation>
    <scope>NUCLEOTIDE SEQUENCE [LARGE SCALE GENOMIC DNA]</scope>
    <source>
        <strain evidence="15">BAWM-155c</strain>
    </source>
</reference>
<accession>A0ABT9DDW5</accession>
<keyword evidence="16" id="KW-1185">Reference proteome</keyword>
<evidence type="ECO:0000256" key="10">
    <source>
        <dbReference type="ARBA" id="ARBA00022801"/>
    </source>
</evidence>
<comment type="catalytic activity">
    <reaction evidence="1 12 13">
        <text>Endonucleolytic cleavage to 5'-phosphomonoester.</text>
        <dbReference type="EC" id="3.1.26.4"/>
    </reaction>
</comment>
<dbReference type="PANTHER" id="PTHR10954:SF23">
    <property type="entry name" value="RIBONUCLEASE"/>
    <property type="match status" value="1"/>
</dbReference>
<evidence type="ECO:0000256" key="1">
    <source>
        <dbReference type="ARBA" id="ARBA00000077"/>
    </source>
</evidence>
<comment type="cofactor">
    <cofactor evidence="12">
        <name>Mn(2+)</name>
        <dbReference type="ChEBI" id="CHEBI:29035"/>
    </cofactor>
    <cofactor evidence="12">
        <name>Mg(2+)</name>
        <dbReference type="ChEBI" id="CHEBI:18420"/>
    </cofactor>
    <text evidence="12">Manganese or magnesium. Binds 1 divalent metal ion per monomer in the absence of substrate. May bind a second metal ion after substrate binding.</text>
</comment>
<evidence type="ECO:0000256" key="7">
    <source>
        <dbReference type="ARBA" id="ARBA00022722"/>
    </source>
</evidence>
<comment type="subcellular location">
    <subcellularLocation>
        <location evidence="4">Cytoplasm</location>
    </subcellularLocation>
</comment>
<evidence type="ECO:0000256" key="9">
    <source>
        <dbReference type="ARBA" id="ARBA00022759"/>
    </source>
</evidence>
<evidence type="ECO:0000259" key="14">
    <source>
        <dbReference type="PROSITE" id="PS51975"/>
    </source>
</evidence>
<keyword evidence="11" id="KW-0460">Magnesium</keyword>
<evidence type="ECO:0000256" key="8">
    <source>
        <dbReference type="ARBA" id="ARBA00022723"/>
    </source>
</evidence>
<feature type="binding site" evidence="12">
    <location>
        <position position="97"/>
    </location>
    <ligand>
        <name>a divalent metal cation</name>
        <dbReference type="ChEBI" id="CHEBI:60240"/>
    </ligand>
</feature>
<comment type="caution">
    <text evidence="15">The sequence shown here is derived from an EMBL/GenBank/DDBJ whole genome shotgun (WGS) entry which is preliminary data.</text>
</comment>
<dbReference type="SUPFAM" id="SSF53098">
    <property type="entry name" value="Ribonuclease H-like"/>
    <property type="match status" value="1"/>
</dbReference>
<dbReference type="InterPro" id="IPR024567">
    <property type="entry name" value="RNase_HII/HIII_dom"/>
</dbReference>
<evidence type="ECO:0000256" key="6">
    <source>
        <dbReference type="ARBA" id="ARBA00022490"/>
    </source>
</evidence>
<dbReference type="Pfam" id="PF01351">
    <property type="entry name" value="RNase_HII"/>
    <property type="match status" value="1"/>
</dbReference>
<feature type="binding site" evidence="12">
    <location>
        <position position="98"/>
    </location>
    <ligand>
        <name>a divalent metal cation</name>
        <dbReference type="ChEBI" id="CHEBI:60240"/>
    </ligand>
</feature>